<proteinExistence type="predicted"/>
<feature type="transmembrane region" description="Helical" evidence="1">
    <location>
        <begin position="6"/>
        <end position="27"/>
    </location>
</feature>
<gene>
    <name evidence="2" type="ORF">NCTC10815_02613</name>
</gene>
<accession>A0A378MFY5</accession>
<dbReference type="Proteomes" id="UP000254879">
    <property type="component" value="Unassembled WGS sequence"/>
</dbReference>
<protein>
    <submittedName>
        <fullName evidence="2">Uncharacterized protein</fullName>
    </submittedName>
</protein>
<dbReference type="AlphaFoldDB" id="A0A378MFY5"/>
<keyword evidence="1" id="KW-0812">Transmembrane</keyword>
<reference evidence="2 3" key="1">
    <citation type="submission" date="2018-06" db="EMBL/GenBank/DDBJ databases">
        <authorList>
            <consortium name="Pathogen Informatics"/>
            <person name="Doyle S."/>
        </authorList>
    </citation>
    <scope>NUCLEOTIDE SEQUENCE [LARGE SCALE GENOMIC DNA]</scope>
    <source>
        <strain evidence="3">NCTC 10815</strain>
    </source>
</reference>
<sequence length="35" mass="3827">MTSKLTMGYMLMVVTLILGWLGAIGNYGSLGFKMK</sequence>
<name>A0A378MFY5_LISGR</name>
<keyword evidence="1" id="KW-0472">Membrane</keyword>
<keyword evidence="1" id="KW-1133">Transmembrane helix</keyword>
<dbReference type="EMBL" id="UGPG01000001">
    <property type="protein sequence ID" value="STY45238.1"/>
    <property type="molecule type" value="Genomic_DNA"/>
</dbReference>
<evidence type="ECO:0000313" key="2">
    <source>
        <dbReference type="EMBL" id="STY45238.1"/>
    </source>
</evidence>
<organism evidence="2 3">
    <name type="scientific">Listeria grayi</name>
    <name type="common">Listeria murrayi</name>
    <dbReference type="NCBI Taxonomy" id="1641"/>
    <lineage>
        <taxon>Bacteria</taxon>
        <taxon>Bacillati</taxon>
        <taxon>Bacillota</taxon>
        <taxon>Bacilli</taxon>
        <taxon>Bacillales</taxon>
        <taxon>Listeriaceae</taxon>
        <taxon>Listeria</taxon>
    </lineage>
</organism>
<evidence type="ECO:0000313" key="3">
    <source>
        <dbReference type="Proteomes" id="UP000254879"/>
    </source>
</evidence>
<evidence type="ECO:0000256" key="1">
    <source>
        <dbReference type="SAM" id="Phobius"/>
    </source>
</evidence>